<evidence type="ECO:0000313" key="2">
    <source>
        <dbReference type="Proteomes" id="UP000198348"/>
    </source>
</evidence>
<name>A0A238XCF2_9PSEU</name>
<protein>
    <recommendedName>
        <fullName evidence="3">Transcriptional regulator, AbiEi antitoxin, Type IV TA system</fullName>
    </recommendedName>
</protein>
<dbReference type="EMBL" id="FZNW01000010">
    <property type="protein sequence ID" value="SNR56282.1"/>
    <property type="molecule type" value="Genomic_DNA"/>
</dbReference>
<proteinExistence type="predicted"/>
<reference evidence="1 2" key="1">
    <citation type="submission" date="2017-06" db="EMBL/GenBank/DDBJ databases">
        <authorList>
            <person name="Kim H.J."/>
            <person name="Triplett B.A."/>
        </authorList>
    </citation>
    <scope>NUCLEOTIDE SEQUENCE [LARGE SCALE GENOMIC DNA]</scope>
    <source>
        <strain evidence="1 2">DSM 45207</strain>
    </source>
</reference>
<evidence type="ECO:0000313" key="1">
    <source>
        <dbReference type="EMBL" id="SNR56282.1"/>
    </source>
</evidence>
<gene>
    <name evidence="1" type="ORF">SAMN06265360_11058</name>
</gene>
<sequence>MTFLHSQLLHSQHGVVTLRQALTVMSRGEVRARVRSGHWQRPHRGVLVTHNGPLSPEQETWVCLLAAPPGSALAGPTAAAIDGLRGFASDTTWIAIPAEQRKLRRAGVLAIRTRHLGPDDVHPQRTPRRTRMERSVLDMGSRAAAPSAARIPVLAAVQQRVTTPHRLLDALTRLGHRVHHAVLLETIHDAGGGVHSLPEREFDRLTRRRGLPPPARQRAVRRPGGHYYLDADWEEFDLSVEVHGLPHLEVCNWNSDLDRHNELTIDGRRLLQFTSYAVRHQASRVAEQVERGLRRGGWRR</sequence>
<accession>A0A238XCF2</accession>
<keyword evidence="2" id="KW-1185">Reference proteome</keyword>
<evidence type="ECO:0008006" key="3">
    <source>
        <dbReference type="Google" id="ProtNLM"/>
    </source>
</evidence>
<organism evidence="1 2">
    <name type="scientific">Haloechinothrix alba</name>
    <dbReference type="NCBI Taxonomy" id="664784"/>
    <lineage>
        <taxon>Bacteria</taxon>
        <taxon>Bacillati</taxon>
        <taxon>Actinomycetota</taxon>
        <taxon>Actinomycetes</taxon>
        <taxon>Pseudonocardiales</taxon>
        <taxon>Pseudonocardiaceae</taxon>
        <taxon>Haloechinothrix</taxon>
    </lineage>
</organism>
<dbReference type="Proteomes" id="UP000198348">
    <property type="component" value="Unassembled WGS sequence"/>
</dbReference>
<dbReference type="RefSeq" id="WP_141134645.1">
    <property type="nucleotide sequence ID" value="NZ_FZNW01000010.1"/>
</dbReference>
<dbReference type="OrthoDB" id="3209715at2"/>
<dbReference type="AlphaFoldDB" id="A0A238XCF2"/>